<comment type="caution">
    <text evidence="2">The sequence shown here is derived from an EMBL/GenBank/DDBJ whole genome shotgun (WGS) entry which is preliminary data.</text>
</comment>
<reference evidence="2" key="1">
    <citation type="journal article" date="2020" name="mSystems">
        <title>Genome- and Community-Level Interaction Insights into Carbon Utilization and Element Cycling Functions of Hydrothermarchaeota in Hydrothermal Sediment.</title>
        <authorList>
            <person name="Zhou Z."/>
            <person name="Liu Y."/>
            <person name="Xu W."/>
            <person name="Pan J."/>
            <person name="Luo Z.H."/>
            <person name="Li M."/>
        </authorList>
    </citation>
    <scope>NUCLEOTIDE SEQUENCE [LARGE SCALE GENOMIC DNA]</scope>
    <source>
        <strain evidence="2">SpSt-1259</strain>
    </source>
</reference>
<dbReference type="Proteomes" id="UP000885664">
    <property type="component" value="Unassembled WGS sequence"/>
</dbReference>
<sequence>MKIATSVAKRGKDLLLFPHFGRAPYFAFVELKEGKIESIEVLENPLKEHEHGRGRGIIEMILSKKPDSIIALGMGRRAFDHFRENGIKVYFYPNIDDKMPLLQEAIDALLRGELKEASEPFEIEDDEHSHESHHRRNVA</sequence>
<dbReference type="InterPro" id="IPR051840">
    <property type="entry name" value="NifX/NifY_domain"/>
</dbReference>
<dbReference type="Pfam" id="PF02579">
    <property type="entry name" value="Nitro_FeMo-Co"/>
    <property type="match status" value="1"/>
</dbReference>
<dbReference type="PANTHER" id="PTHR33937">
    <property type="entry name" value="IRON-MOLYBDENUM PROTEIN-RELATED-RELATED"/>
    <property type="match status" value="1"/>
</dbReference>
<proteinExistence type="predicted"/>
<dbReference type="AlphaFoldDB" id="A0A7C2UJN9"/>
<dbReference type="InterPro" id="IPR033913">
    <property type="entry name" value="MTH1175_dom"/>
</dbReference>
<feature type="domain" description="Dinitrogenase iron-molybdenum cofactor biosynthesis" evidence="1">
    <location>
        <begin position="16"/>
        <end position="91"/>
    </location>
</feature>
<dbReference type="PANTHER" id="PTHR33937:SF2">
    <property type="entry name" value="DINITROGENASE IRON-MOLYBDENUM COFACTOR BIOSYNTHESIS DOMAIN-CONTAINING PROTEIN"/>
    <property type="match status" value="1"/>
</dbReference>
<evidence type="ECO:0000313" key="2">
    <source>
        <dbReference type="EMBL" id="HEU97386.1"/>
    </source>
</evidence>
<organism evidence="2">
    <name type="scientific">Fervidicoccus fontis</name>
    <dbReference type="NCBI Taxonomy" id="683846"/>
    <lineage>
        <taxon>Archaea</taxon>
        <taxon>Thermoproteota</taxon>
        <taxon>Thermoprotei</taxon>
        <taxon>Fervidicoccales</taxon>
        <taxon>Fervidicoccaceae</taxon>
        <taxon>Fervidicoccus</taxon>
    </lineage>
</organism>
<accession>A0A7C2UJN9</accession>
<gene>
    <name evidence="2" type="ORF">ENO36_00820</name>
</gene>
<dbReference type="InterPro" id="IPR036105">
    <property type="entry name" value="DiNase_FeMo-co_biosyn_sf"/>
</dbReference>
<dbReference type="SUPFAM" id="SSF53146">
    <property type="entry name" value="Nitrogenase accessory factor-like"/>
    <property type="match status" value="1"/>
</dbReference>
<dbReference type="Gene3D" id="3.30.420.130">
    <property type="entry name" value="Dinitrogenase iron-molybdenum cofactor biosynthesis domain"/>
    <property type="match status" value="1"/>
</dbReference>
<evidence type="ECO:0000259" key="1">
    <source>
        <dbReference type="Pfam" id="PF02579"/>
    </source>
</evidence>
<dbReference type="InterPro" id="IPR003731">
    <property type="entry name" value="Di-Nase_FeMo-co_biosynth"/>
</dbReference>
<name>A0A7C2UJN9_9CREN</name>
<protein>
    <recommendedName>
        <fullName evidence="1">Dinitrogenase iron-molybdenum cofactor biosynthesis domain-containing protein</fullName>
    </recommendedName>
</protein>
<dbReference type="CDD" id="cd00851">
    <property type="entry name" value="MTH1175"/>
    <property type="match status" value="1"/>
</dbReference>
<dbReference type="EMBL" id="DSFE01000022">
    <property type="protein sequence ID" value="HEU97386.1"/>
    <property type="molecule type" value="Genomic_DNA"/>
</dbReference>